<accession>A0A068NT81</accession>
<dbReference type="HOGENOM" id="CLU_2105345_0_0_0"/>
<protein>
    <submittedName>
        <fullName evidence="1">Uncharacterized protein</fullName>
    </submittedName>
</protein>
<gene>
    <name evidence="1" type="ORF">OP10G_3390</name>
</gene>
<dbReference type="EMBL" id="CP007139">
    <property type="protein sequence ID" value="AIE86758.1"/>
    <property type="molecule type" value="Genomic_DNA"/>
</dbReference>
<organism evidence="1 2">
    <name type="scientific">Fimbriimonas ginsengisoli Gsoil 348</name>
    <dbReference type="NCBI Taxonomy" id="661478"/>
    <lineage>
        <taxon>Bacteria</taxon>
        <taxon>Bacillati</taxon>
        <taxon>Armatimonadota</taxon>
        <taxon>Fimbriimonadia</taxon>
        <taxon>Fimbriimonadales</taxon>
        <taxon>Fimbriimonadaceae</taxon>
        <taxon>Fimbriimonas</taxon>
    </lineage>
</organism>
<proteinExistence type="predicted"/>
<dbReference type="STRING" id="661478.OP10G_3390"/>
<evidence type="ECO:0000313" key="1">
    <source>
        <dbReference type="EMBL" id="AIE86758.1"/>
    </source>
</evidence>
<evidence type="ECO:0000313" key="2">
    <source>
        <dbReference type="Proteomes" id="UP000027982"/>
    </source>
</evidence>
<name>A0A068NT81_FIMGI</name>
<dbReference type="Proteomes" id="UP000027982">
    <property type="component" value="Chromosome"/>
</dbReference>
<keyword evidence="2" id="KW-1185">Reference proteome</keyword>
<sequence length="115" mass="12916">METELGLADAFYGLINRGWDFSSFEERDPGSRKSRSLPPQAYFAEIVVGAFDLERAAGRIPNEDLLAHIESSCSASNLEIPPLDVDSLERIRLHRNELFKQWAAIAPGEELRLTL</sequence>
<dbReference type="KEGG" id="fgi:OP10G_3390"/>
<reference evidence="1 2" key="1">
    <citation type="journal article" date="2014" name="PLoS ONE">
        <title>The first complete genome sequence of the class fimbriimonadia in the phylum armatimonadetes.</title>
        <authorList>
            <person name="Hu Z.Y."/>
            <person name="Wang Y.Z."/>
            <person name="Im W.T."/>
            <person name="Wang S.Y."/>
            <person name="Zhao G.P."/>
            <person name="Zheng H.J."/>
            <person name="Quan Z.X."/>
        </authorList>
    </citation>
    <scope>NUCLEOTIDE SEQUENCE [LARGE SCALE GENOMIC DNA]</scope>
    <source>
        <strain evidence="1">Gsoil 348</strain>
    </source>
</reference>
<dbReference type="AlphaFoldDB" id="A0A068NT81"/>